<dbReference type="AlphaFoldDB" id="A0A8X6K1I5"/>
<feature type="domain" description="Mutator-like transposase" evidence="1">
    <location>
        <begin position="13"/>
        <end position="122"/>
    </location>
</feature>
<reference evidence="2" key="1">
    <citation type="submission" date="2020-08" db="EMBL/GenBank/DDBJ databases">
        <title>Multicomponent nature underlies the extraordinary mechanical properties of spider dragline silk.</title>
        <authorList>
            <person name="Kono N."/>
            <person name="Nakamura H."/>
            <person name="Mori M."/>
            <person name="Yoshida Y."/>
            <person name="Ohtoshi R."/>
            <person name="Malay A.D."/>
            <person name="Moran D.A.P."/>
            <person name="Tomita M."/>
            <person name="Numata K."/>
            <person name="Arakawa K."/>
        </authorList>
    </citation>
    <scope>NUCLEOTIDE SEQUENCE</scope>
</reference>
<dbReference type="InterPro" id="IPR049012">
    <property type="entry name" value="Mutator_transp_dom"/>
</dbReference>
<gene>
    <name evidence="2" type="primary">AVEN_262056_1</name>
    <name evidence="2" type="ORF">NPIL_212081</name>
</gene>
<keyword evidence="3" id="KW-1185">Reference proteome</keyword>
<proteinExistence type="predicted"/>
<name>A0A8X6K1I5_NEPPI</name>
<accession>A0A8X6K1I5</accession>
<organism evidence="2 3">
    <name type="scientific">Nephila pilipes</name>
    <name type="common">Giant wood spider</name>
    <name type="synonym">Nephila maculata</name>
    <dbReference type="NCBI Taxonomy" id="299642"/>
    <lineage>
        <taxon>Eukaryota</taxon>
        <taxon>Metazoa</taxon>
        <taxon>Ecdysozoa</taxon>
        <taxon>Arthropoda</taxon>
        <taxon>Chelicerata</taxon>
        <taxon>Arachnida</taxon>
        <taxon>Araneae</taxon>
        <taxon>Araneomorphae</taxon>
        <taxon>Entelegynae</taxon>
        <taxon>Araneoidea</taxon>
        <taxon>Nephilidae</taxon>
        <taxon>Nephila</taxon>
    </lineage>
</organism>
<comment type="caution">
    <text evidence="2">The sequence shown here is derived from an EMBL/GenBank/DDBJ whole genome shotgun (WGS) entry which is preliminary data.</text>
</comment>
<evidence type="ECO:0000313" key="3">
    <source>
        <dbReference type="Proteomes" id="UP000887013"/>
    </source>
</evidence>
<dbReference type="Pfam" id="PF20700">
    <property type="entry name" value="Mutator"/>
    <property type="match status" value="1"/>
</dbReference>
<evidence type="ECO:0000259" key="1">
    <source>
        <dbReference type="Pfam" id="PF20700"/>
    </source>
</evidence>
<dbReference type="EMBL" id="BMAW01092438">
    <property type="protein sequence ID" value="GFS54784.1"/>
    <property type="molecule type" value="Genomic_DNA"/>
</dbReference>
<sequence length="131" mass="14712">MWPASSYLPTPGLVYAMQCIGKVAVSAILLCDIMNLPLPPTNFLKFNNLLLQTARETTCEETMVEVVREAVGENYEERDIAIAVGGRWQKRVFSSNNDIMNNTRVDTGKIINVDIFSTYCVCPNKINHLQN</sequence>
<evidence type="ECO:0000313" key="2">
    <source>
        <dbReference type="EMBL" id="GFS54784.1"/>
    </source>
</evidence>
<protein>
    <recommendedName>
        <fullName evidence="1">Mutator-like transposase domain-containing protein</fullName>
    </recommendedName>
</protein>
<dbReference type="OrthoDB" id="6154036at2759"/>
<dbReference type="Proteomes" id="UP000887013">
    <property type="component" value="Unassembled WGS sequence"/>
</dbReference>